<dbReference type="RefSeq" id="WP_245883721.1">
    <property type="nucleotide sequence ID" value="NZ_PVTT01000001.1"/>
</dbReference>
<proteinExistence type="predicted"/>
<gene>
    <name evidence="1" type="ORF">BCF33_0927</name>
</gene>
<dbReference type="EMBL" id="PVTT01000001">
    <property type="protein sequence ID" value="PRY95309.1"/>
    <property type="molecule type" value="Genomic_DNA"/>
</dbReference>
<keyword evidence="1" id="KW-0808">Transferase</keyword>
<dbReference type="InterPro" id="IPR029044">
    <property type="entry name" value="Nucleotide-diphossugar_trans"/>
</dbReference>
<organism evidence="1 2">
    <name type="scientific">Hasllibacter halocynthiae</name>
    <dbReference type="NCBI Taxonomy" id="595589"/>
    <lineage>
        <taxon>Bacteria</taxon>
        <taxon>Pseudomonadati</taxon>
        <taxon>Pseudomonadota</taxon>
        <taxon>Alphaproteobacteria</taxon>
        <taxon>Rhodobacterales</taxon>
        <taxon>Roseobacteraceae</taxon>
        <taxon>Hasllibacter</taxon>
    </lineage>
</organism>
<name>A0A2T0X8Q7_9RHOB</name>
<sequence length="344" mass="37313">MSGPRIAAVLTVRDEGARLVDWLAHARAAGVTDVLAFSNDCGDGTDRMLEALAPAGVVHVPNPGPHGNKGPQFAALKAAARHPLVRAAEWVLPMDVDEFPVVRVGGGRLPDLIGALPEAGGIALGWKIFGSGGAKALTEGPVPDLFVRAAPRIAAWPWKAAMFKGLVRRDGTWNRLGVHRPRGGRGGMVWFDTSGRRMPDGWDRLFLPFGRDNHRLAQLNHYPLGSAADYVLKAARGRAAHPGDALGMDYWAERDFDAEEDRSAEALGPARREEAARLMALPGVAALHEAALDWRRRRLRALLEEERFRALMGRLLMARPIRALRPEEAAPLLAAARRAVDAGR</sequence>
<protein>
    <submittedName>
        <fullName evidence="1">Glycosyl transferase family 2</fullName>
    </submittedName>
</protein>
<comment type="caution">
    <text evidence="1">The sequence shown here is derived from an EMBL/GenBank/DDBJ whole genome shotgun (WGS) entry which is preliminary data.</text>
</comment>
<dbReference type="SUPFAM" id="SSF53448">
    <property type="entry name" value="Nucleotide-diphospho-sugar transferases"/>
    <property type="match status" value="1"/>
</dbReference>
<evidence type="ECO:0000313" key="1">
    <source>
        <dbReference type="EMBL" id="PRY95309.1"/>
    </source>
</evidence>
<reference evidence="1 2" key="1">
    <citation type="submission" date="2018-03" db="EMBL/GenBank/DDBJ databases">
        <title>Genomic Encyclopedia of Archaeal and Bacterial Type Strains, Phase II (KMG-II): from individual species to whole genera.</title>
        <authorList>
            <person name="Goeker M."/>
        </authorList>
    </citation>
    <scope>NUCLEOTIDE SEQUENCE [LARGE SCALE GENOMIC DNA]</scope>
    <source>
        <strain evidence="1 2">DSM 29318</strain>
    </source>
</reference>
<dbReference type="Pfam" id="PF13704">
    <property type="entry name" value="Glyco_tranf_2_4"/>
    <property type="match status" value="1"/>
</dbReference>
<accession>A0A2T0X8Q7</accession>
<keyword evidence="2" id="KW-1185">Reference proteome</keyword>
<dbReference type="Proteomes" id="UP000238801">
    <property type="component" value="Unassembled WGS sequence"/>
</dbReference>
<evidence type="ECO:0000313" key="2">
    <source>
        <dbReference type="Proteomes" id="UP000238801"/>
    </source>
</evidence>
<dbReference type="GO" id="GO:0016740">
    <property type="term" value="F:transferase activity"/>
    <property type="evidence" value="ECO:0007669"/>
    <property type="project" value="UniProtKB-KW"/>
</dbReference>
<dbReference type="AlphaFoldDB" id="A0A2T0X8Q7"/>